<protein>
    <recommendedName>
        <fullName evidence="10">UDP-N-acetylglucosamine--N-acetylmuramyl-(pentapeptide) pyrophosphoryl-undecaprenol N-acetylglucosamine transferase</fullName>
        <ecNumber evidence="10">2.4.1.227</ecNumber>
    </recommendedName>
    <alternativeName>
        <fullName evidence="10">Undecaprenyl-PP-MurNAc-pentapeptide-UDPGlcNAc GlcNAc transferase</fullName>
    </alternativeName>
</protein>
<dbReference type="PANTHER" id="PTHR21015">
    <property type="entry name" value="UDP-N-ACETYLGLUCOSAMINE--N-ACETYLMURAMYL-(PENTAPEPTIDE) PYROPHOSPHORYL-UNDECAPRENOL N-ACETYLGLUCOSAMINE TRANSFERASE 1"/>
    <property type="match status" value="1"/>
</dbReference>
<dbReference type="PANTHER" id="PTHR21015:SF22">
    <property type="entry name" value="GLYCOSYLTRANSFERASE"/>
    <property type="match status" value="1"/>
</dbReference>
<dbReference type="EMBL" id="CP060096">
    <property type="protein sequence ID" value="QSZ27922.1"/>
    <property type="molecule type" value="Genomic_DNA"/>
</dbReference>
<keyword evidence="3 10" id="KW-0328">Glycosyltransferase</keyword>
<keyword evidence="2 10" id="KW-0132">Cell division</keyword>
<evidence type="ECO:0000259" key="11">
    <source>
        <dbReference type="Pfam" id="PF03033"/>
    </source>
</evidence>
<feature type="binding site" evidence="10">
    <location>
        <position position="124"/>
    </location>
    <ligand>
        <name>UDP-N-acetyl-alpha-D-glucosamine</name>
        <dbReference type="ChEBI" id="CHEBI:57705"/>
    </ligand>
</feature>
<dbReference type="CDD" id="cd03785">
    <property type="entry name" value="GT28_MurG"/>
    <property type="match status" value="1"/>
</dbReference>
<comment type="similarity">
    <text evidence="10">Belongs to the glycosyltransferase 28 family. MurG subfamily.</text>
</comment>
<evidence type="ECO:0000256" key="1">
    <source>
        <dbReference type="ARBA" id="ARBA00022475"/>
    </source>
</evidence>
<dbReference type="KEGG" id="aaut:ACETAC_03315"/>
<evidence type="ECO:0000313" key="13">
    <source>
        <dbReference type="EMBL" id="QSZ27922.1"/>
    </source>
</evidence>
<evidence type="ECO:0000256" key="7">
    <source>
        <dbReference type="ARBA" id="ARBA00023136"/>
    </source>
</evidence>
<feature type="binding site" evidence="10">
    <location>
        <position position="166"/>
    </location>
    <ligand>
        <name>UDP-N-acetyl-alpha-D-glucosamine</name>
        <dbReference type="ChEBI" id="CHEBI:57705"/>
    </ligand>
</feature>
<keyword evidence="1 10" id="KW-1003">Cell membrane</keyword>
<dbReference type="GO" id="GO:0008360">
    <property type="term" value="P:regulation of cell shape"/>
    <property type="evidence" value="ECO:0007669"/>
    <property type="project" value="UniProtKB-KW"/>
</dbReference>
<dbReference type="InterPro" id="IPR007235">
    <property type="entry name" value="Glyco_trans_28_C"/>
</dbReference>
<keyword evidence="5 10" id="KW-0133">Cell shape</keyword>
<feature type="binding site" evidence="10">
    <location>
        <position position="196"/>
    </location>
    <ligand>
        <name>UDP-N-acetyl-alpha-D-glucosamine</name>
        <dbReference type="ChEBI" id="CHEBI:57705"/>
    </ligand>
</feature>
<comment type="subcellular location">
    <subcellularLocation>
        <location evidence="10">Cell membrane</location>
        <topology evidence="10">Peripheral membrane protein</topology>
        <orientation evidence="10">Cytoplasmic side</orientation>
    </subcellularLocation>
</comment>
<organism evidence="13 14">
    <name type="scientific">Aceticella autotrophica</name>
    <dbReference type="NCBI Taxonomy" id="2755338"/>
    <lineage>
        <taxon>Bacteria</taxon>
        <taxon>Bacillati</taxon>
        <taxon>Bacillota</taxon>
        <taxon>Clostridia</taxon>
        <taxon>Thermoanaerobacterales</taxon>
        <taxon>Thermoanaerobacteraceae</taxon>
        <taxon>Aceticella</taxon>
    </lineage>
</organism>
<evidence type="ECO:0000259" key="12">
    <source>
        <dbReference type="Pfam" id="PF04101"/>
    </source>
</evidence>
<dbReference type="HAMAP" id="MF_00033">
    <property type="entry name" value="MurG"/>
    <property type="match status" value="1"/>
</dbReference>
<proteinExistence type="inferred from homology"/>
<comment type="caution">
    <text evidence="10">Lacks conserved residue(s) required for the propagation of feature annotation.</text>
</comment>
<feature type="domain" description="Glycosyltransferase family 28 N-terminal" evidence="11">
    <location>
        <begin position="4"/>
        <end position="142"/>
    </location>
</feature>
<dbReference type="SUPFAM" id="SSF53756">
    <property type="entry name" value="UDP-Glycosyltransferase/glycogen phosphorylase"/>
    <property type="match status" value="1"/>
</dbReference>
<dbReference type="GO" id="GO:0005975">
    <property type="term" value="P:carbohydrate metabolic process"/>
    <property type="evidence" value="ECO:0007669"/>
    <property type="project" value="InterPro"/>
</dbReference>
<keyword evidence="14" id="KW-1185">Reference proteome</keyword>
<evidence type="ECO:0000256" key="2">
    <source>
        <dbReference type="ARBA" id="ARBA00022618"/>
    </source>
</evidence>
<sequence>MKYLLTGGGTGGHIYPAVAIADEIKRNEPDAEILFVGTKNGLESELVPKSGYELKTIRVKGFKRKISIDIFKTINTAFKGLFDARLIINDFKPDIVIGTGGYVCGPVVMMAVLKGIPTIIHEQNAFPGITNRILSGFVNKVAVAFEESKKYFLCKRKIVVTGNPIRTEVLSDNKTASLKKLSFKNNIPLVVSVGGSRGAEKINESMVDFIKYIDENIQVLIITGSKQYDTVLKKINSINADIKKNVKVIPYCYNMKDVYAAADLIICRAGAITLAELTATGTPSILIPSPNVTHNHQEYNAKVLVSNKAAEMIIERDLTGKLLFEKVNNLLKNPIMLERMKSNAKKMAKIDAVKIIYGYIKKLV</sequence>
<dbReference type="EC" id="2.4.1.227" evidence="10"/>
<dbReference type="Gene3D" id="3.40.50.2000">
    <property type="entry name" value="Glycogen Phosphorylase B"/>
    <property type="match status" value="2"/>
</dbReference>
<feature type="binding site" evidence="10">
    <location>
        <begin position="10"/>
        <end position="12"/>
    </location>
    <ligand>
        <name>UDP-N-acetyl-alpha-D-glucosamine</name>
        <dbReference type="ChEBI" id="CHEBI:57705"/>
    </ligand>
</feature>
<dbReference type="NCBIfam" id="TIGR01133">
    <property type="entry name" value="murG"/>
    <property type="match status" value="1"/>
</dbReference>
<keyword evidence="6 10" id="KW-0573">Peptidoglycan synthesis</keyword>
<accession>A0A975AWS4</accession>
<dbReference type="AlphaFoldDB" id="A0A975AWS4"/>
<dbReference type="Pfam" id="PF04101">
    <property type="entry name" value="Glyco_tran_28_C"/>
    <property type="match status" value="1"/>
</dbReference>
<evidence type="ECO:0000256" key="6">
    <source>
        <dbReference type="ARBA" id="ARBA00022984"/>
    </source>
</evidence>
<comment type="catalytic activity">
    <reaction evidence="10">
        <text>di-trans,octa-cis-undecaprenyl diphospho-N-acetyl-alpha-D-muramoyl-L-alanyl-D-glutamyl-meso-2,6-diaminopimeloyl-D-alanyl-D-alanine + UDP-N-acetyl-alpha-D-glucosamine = di-trans,octa-cis-undecaprenyl diphospho-[N-acetyl-alpha-D-glucosaminyl-(1-&gt;4)]-N-acetyl-alpha-D-muramoyl-L-alanyl-D-glutamyl-meso-2,6-diaminopimeloyl-D-alanyl-D-alanine + UDP + H(+)</text>
        <dbReference type="Rhea" id="RHEA:31227"/>
        <dbReference type="ChEBI" id="CHEBI:15378"/>
        <dbReference type="ChEBI" id="CHEBI:57705"/>
        <dbReference type="ChEBI" id="CHEBI:58223"/>
        <dbReference type="ChEBI" id="CHEBI:61387"/>
        <dbReference type="ChEBI" id="CHEBI:61388"/>
        <dbReference type="EC" id="2.4.1.227"/>
    </reaction>
</comment>
<comment type="pathway">
    <text evidence="10">Cell wall biogenesis; peptidoglycan biosynthesis.</text>
</comment>
<dbReference type="GO" id="GO:0005886">
    <property type="term" value="C:plasma membrane"/>
    <property type="evidence" value="ECO:0007669"/>
    <property type="project" value="UniProtKB-SubCell"/>
</dbReference>
<dbReference type="Proteomes" id="UP000671913">
    <property type="component" value="Chromosome"/>
</dbReference>
<dbReference type="GO" id="GO:0050511">
    <property type="term" value="F:undecaprenyldiphospho-muramoylpentapeptide beta-N-acetylglucosaminyltransferase activity"/>
    <property type="evidence" value="ECO:0007669"/>
    <property type="project" value="UniProtKB-UniRule"/>
</dbReference>
<evidence type="ECO:0000313" key="14">
    <source>
        <dbReference type="Proteomes" id="UP000671913"/>
    </source>
</evidence>
<evidence type="ECO:0000256" key="10">
    <source>
        <dbReference type="HAMAP-Rule" id="MF_00033"/>
    </source>
</evidence>
<evidence type="ECO:0000256" key="3">
    <source>
        <dbReference type="ARBA" id="ARBA00022676"/>
    </source>
</evidence>
<name>A0A975AWS4_9THEO</name>
<evidence type="ECO:0000256" key="5">
    <source>
        <dbReference type="ARBA" id="ARBA00022960"/>
    </source>
</evidence>
<evidence type="ECO:0000256" key="9">
    <source>
        <dbReference type="ARBA" id="ARBA00023316"/>
    </source>
</evidence>
<feature type="binding site" evidence="10">
    <location>
        <position position="297"/>
    </location>
    <ligand>
        <name>UDP-N-acetyl-alpha-D-glucosamine</name>
        <dbReference type="ChEBI" id="CHEBI:57705"/>
    </ligand>
</feature>
<keyword evidence="7 10" id="KW-0472">Membrane</keyword>
<dbReference type="InterPro" id="IPR004276">
    <property type="entry name" value="GlycoTrans_28_N"/>
</dbReference>
<keyword evidence="4 10" id="KW-0808">Transferase</keyword>
<dbReference type="GO" id="GO:0071555">
    <property type="term" value="P:cell wall organization"/>
    <property type="evidence" value="ECO:0007669"/>
    <property type="project" value="UniProtKB-KW"/>
</dbReference>
<evidence type="ECO:0000256" key="4">
    <source>
        <dbReference type="ARBA" id="ARBA00022679"/>
    </source>
</evidence>
<evidence type="ECO:0000256" key="8">
    <source>
        <dbReference type="ARBA" id="ARBA00023306"/>
    </source>
</evidence>
<dbReference type="Pfam" id="PF03033">
    <property type="entry name" value="Glyco_transf_28"/>
    <property type="match status" value="1"/>
</dbReference>
<feature type="domain" description="Glycosyl transferase family 28 C-terminal" evidence="12">
    <location>
        <begin position="192"/>
        <end position="353"/>
    </location>
</feature>
<comment type="function">
    <text evidence="10">Cell wall formation. Catalyzes the transfer of a GlcNAc subunit on undecaprenyl-pyrophosphoryl-MurNAc-pentapeptide (lipid intermediate I) to form undecaprenyl-pyrophosphoryl-MurNAc-(pentapeptide)GlcNAc (lipid intermediate II).</text>
</comment>
<dbReference type="GO" id="GO:0009252">
    <property type="term" value="P:peptidoglycan biosynthetic process"/>
    <property type="evidence" value="ECO:0007669"/>
    <property type="project" value="UniProtKB-UniRule"/>
</dbReference>
<keyword evidence="8 10" id="KW-0131">Cell cycle</keyword>
<reference evidence="13" key="1">
    <citation type="submission" date="2020-08" db="EMBL/GenBank/DDBJ databases">
        <title>Genomic insights into the carbon and energy metabolism of the first obligate autotrophic acetogenic bacterium Aceticella autotrophica gen. nov., sp. nov.</title>
        <authorList>
            <person name="Toshchakov S.V."/>
            <person name="Elcheninov A.G."/>
            <person name="Kublanov I.V."/>
            <person name="Frolov E.N."/>
            <person name="Lebedinsky A.V."/>
        </authorList>
    </citation>
    <scope>NUCLEOTIDE SEQUENCE</scope>
    <source>
        <strain evidence="13">3443-3Ac</strain>
    </source>
</reference>
<gene>
    <name evidence="10 13" type="primary">murG</name>
    <name evidence="13" type="ORF">ACETAC_03315</name>
</gene>
<dbReference type="InterPro" id="IPR006009">
    <property type="entry name" value="GlcNAc_MurG"/>
</dbReference>
<dbReference type="RefSeq" id="WP_284680641.1">
    <property type="nucleotide sequence ID" value="NZ_CP060096.1"/>
</dbReference>
<dbReference type="GO" id="GO:0051301">
    <property type="term" value="P:cell division"/>
    <property type="evidence" value="ECO:0007669"/>
    <property type="project" value="UniProtKB-KW"/>
</dbReference>
<keyword evidence="9 10" id="KW-0961">Cell wall biogenesis/degradation</keyword>